<dbReference type="Proteomes" id="UP000002358">
    <property type="component" value="Chromosome 2"/>
</dbReference>
<organism evidence="4 5">
    <name type="scientific">Nasonia vitripennis</name>
    <name type="common">Parasitic wasp</name>
    <dbReference type="NCBI Taxonomy" id="7425"/>
    <lineage>
        <taxon>Eukaryota</taxon>
        <taxon>Metazoa</taxon>
        <taxon>Ecdysozoa</taxon>
        <taxon>Arthropoda</taxon>
        <taxon>Hexapoda</taxon>
        <taxon>Insecta</taxon>
        <taxon>Pterygota</taxon>
        <taxon>Neoptera</taxon>
        <taxon>Endopterygota</taxon>
        <taxon>Hymenoptera</taxon>
        <taxon>Apocrita</taxon>
        <taxon>Proctotrupomorpha</taxon>
        <taxon>Chalcidoidea</taxon>
        <taxon>Pteromalidae</taxon>
        <taxon>Pteromalinae</taxon>
        <taxon>Nasonia</taxon>
    </lineage>
</organism>
<feature type="compositionally biased region" description="Polar residues" evidence="2">
    <location>
        <begin position="793"/>
        <end position="815"/>
    </location>
</feature>
<dbReference type="InterPro" id="IPR036388">
    <property type="entry name" value="WH-like_DNA-bd_sf"/>
</dbReference>
<feature type="region of interest" description="Disordered" evidence="2">
    <location>
        <begin position="1109"/>
        <end position="1128"/>
    </location>
</feature>
<dbReference type="InterPro" id="IPR003150">
    <property type="entry name" value="DNA-bd_RFX"/>
</dbReference>
<feature type="region of interest" description="Disordered" evidence="2">
    <location>
        <begin position="384"/>
        <end position="409"/>
    </location>
</feature>
<dbReference type="EnsemblMetazoa" id="XM_031922630">
    <property type="protein sequence ID" value="XP_031778490"/>
    <property type="gene ID" value="LOC100678426"/>
</dbReference>
<evidence type="ECO:0000259" key="3">
    <source>
        <dbReference type="PROSITE" id="PS51526"/>
    </source>
</evidence>
<feature type="compositionally biased region" description="Low complexity" evidence="2">
    <location>
        <begin position="496"/>
        <end position="507"/>
    </location>
</feature>
<dbReference type="Gene3D" id="1.10.10.10">
    <property type="entry name" value="Winged helix-like DNA-binding domain superfamily/Winged helix DNA-binding domain"/>
    <property type="match status" value="1"/>
</dbReference>
<protein>
    <recommendedName>
        <fullName evidence="3">RFX-type winged-helix domain-containing protein</fullName>
    </recommendedName>
</protein>
<feature type="compositionally biased region" description="Polar residues" evidence="2">
    <location>
        <begin position="518"/>
        <end position="540"/>
    </location>
</feature>
<evidence type="ECO:0000313" key="4">
    <source>
        <dbReference type="EnsemblMetazoa" id="XP_031778490"/>
    </source>
</evidence>
<name>A0A7M7Q0Q3_NASVI</name>
<feature type="compositionally biased region" description="Polar residues" evidence="2">
    <location>
        <begin position="821"/>
        <end position="834"/>
    </location>
</feature>
<dbReference type="Pfam" id="PF02257">
    <property type="entry name" value="RFX_DNA_binding"/>
    <property type="match status" value="1"/>
</dbReference>
<dbReference type="PROSITE" id="PS51526">
    <property type="entry name" value="RFX_DBD"/>
    <property type="match status" value="1"/>
</dbReference>
<dbReference type="InParanoid" id="A0A7M7Q0Q3"/>
<dbReference type="InterPro" id="IPR036390">
    <property type="entry name" value="WH_DNA-bd_sf"/>
</dbReference>
<dbReference type="InterPro" id="IPR039779">
    <property type="entry name" value="RFX-like"/>
</dbReference>
<dbReference type="GO" id="GO:0000978">
    <property type="term" value="F:RNA polymerase II cis-regulatory region sequence-specific DNA binding"/>
    <property type="evidence" value="ECO:0007669"/>
    <property type="project" value="TreeGrafter"/>
</dbReference>
<feature type="region of interest" description="Disordered" evidence="2">
    <location>
        <begin position="492"/>
        <end position="540"/>
    </location>
</feature>
<sequence length="1263" mass="138589">MSAQSQGCSTPIKLEPAAARVKKEQLEMLADAQATTDARLHLQQQPRLTGVNCITPSAQSVLPSPSPSPSLANGYPTTDLLHDILRASKLNSLAHHTPAAKNEKIRLMIEDSISEESRSRVHDIFSQVEQLKLEEKLLLYLKLPISLTNPNGTVDPLRQPLNPLGNRYEIYQTIMWIKTHLEEDPEVSLPKQEVYDEYNIFCSKNSMKPLSTADFGKVMKQVYPRVRPRRLGTRGNSRYCYAGMRKRIKLDPPTLPSATATEVGEDAEHNVTEEMLGAASTIIREWAEFLLETKFPTLCALGKYLVNNLYVDSRSLAAVCILSASGEAQPVTKKADESPGLPATPTLVKMGKLREAQLQLQRKLQQREQVRDLKHRHLENVLQSQNNEKTVDQNNEGVGSGNKKGKKGKANVNHLAQGTNASSKINATAVVSAGRQKKVLKSNNQSCSISLQSNCDNLVVQSIQDEQNSSTSRLVTSDSAISPREIKTKYTRKRASSSVALQASSESSPEKQLKLVEAQQNALESVTRSSTPGSRLSSASNQQSAKISVILANNPKAAKSNKTTGEAAVAPLVNQPIKSCDKELSLCSNNYSKSNGYSNGSDLPRKTNLLTENEIRLLQENSSLASVKGKLGSIDSDALNDYLNGGNNSQEPEEELMLYFQQSNSSSSDMELSGVVAETELASRQDKVSQLRIILQENLKDSVLPAKKDSLQSVVANEKQQTLQKHNLILPTLLNKNNNVNTRRRVSFETNTVEQSQDNGGNASALNSNTVPQSPNTRRRIFNFTPISPGPQSPINGRASKSNSANASPFVSPRNTPVPRSRSNLQGSCRSRGSQKILSRSISCNVPFTSNKNETFIVPTTGSEINRHVHSPLAVNNKASQASQLGLQSLQQDPVPKSQNLPCAPFLTDLASQEPQLLINYPSQENLQEIKNVYQQQKHQPTDQEISDLLQSESEKQQFVKDQLFRSQSVPLHRMVNPALLSPISSHHTPTFLSHSFNPSTNSSIAPTPVPSEFNDFGSISQCDSTSYLIEVDPLVTAGQPFLMEDKEMIPDNLNNIFDMLNQDSEILTESSTDKERTETSDPILMNSLSSLNDRALLESSSSELLANWTNGNTAGNNNSNSNNTWVNSASNNAPKILHSRSYPNTPLPIPNSSFTVQYPEDSNGSKSYPTTPLHNLQQQETWTESNEPMLFSPTLNTLSLHSQTGNIGNVCPTNVECNVGDFLEPDMTNDDTDDLGSLGNFEGLQDVGALSPLFTEVVESNH</sequence>
<dbReference type="GO" id="GO:0000981">
    <property type="term" value="F:DNA-binding transcription factor activity, RNA polymerase II-specific"/>
    <property type="evidence" value="ECO:0007669"/>
    <property type="project" value="TreeGrafter"/>
</dbReference>
<feature type="region of interest" description="Disordered" evidence="2">
    <location>
        <begin position="750"/>
        <end position="834"/>
    </location>
</feature>
<keyword evidence="5" id="KW-1185">Reference proteome</keyword>
<proteinExistence type="predicted"/>
<dbReference type="AlphaFoldDB" id="A0A7M7Q0Q3"/>
<evidence type="ECO:0000256" key="1">
    <source>
        <dbReference type="ARBA" id="ARBA00023125"/>
    </source>
</evidence>
<dbReference type="PANTHER" id="PTHR12619:SF21">
    <property type="entry name" value="RFX-TYPE WINGED-HELIX DOMAIN-CONTAINING PROTEIN"/>
    <property type="match status" value="1"/>
</dbReference>
<dbReference type="SMR" id="A0A7M7Q0Q3"/>
<dbReference type="SUPFAM" id="SSF46785">
    <property type="entry name" value="Winged helix' DNA-binding domain"/>
    <property type="match status" value="1"/>
</dbReference>
<dbReference type="RefSeq" id="XP_031778490.1">
    <property type="nucleotide sequence ID" value="XM_031922630.2"/>
</dbReference>
<evidence type="ECO:0000256" key="2">
    <source>
        <dbReference type="SAM" id="MobiDB-lite"/>
    </source>
</evidence>
<accession>A0A7M7Q0Q3</accession>
<dbReference type="KEGG" id="nvi:100678426"/>
<dbReference type="Gene3D" id="6.10.140.1290">
    <property type="match status" value="1"/>
</dbReference>
<feature type="compositionally biased region" description="Polar residues" evidence="2">
    <location>
        <begin position="750"/>
        <end position="776"/>
    </location>
</feature>
<evidence type="ECO:0000313" key="5">
    <source>
        <dbReference type="Proteomes" id="UP000002358"/>
    </source>
</evidence>
<dbReference type="FunFam" id="1.10.10.10:FF:000422">
    <property type="entry name" value="DNA-binding protein RFX7"/>
    <property type="match status" value="1"/>
</dbReference>
<keyword evidence="1" id="KW-0238">DNA-binding</keyword>
<dbReference type="GeneID" id="100678426"/>
<feature type="domain" description="RFX-type winged-helix" evidence="3">
    <location>
        <begin position="173"/>
        <end position="248"/>
    </location>
</feature>
<dbReference type="OrthoDB" id="10069709at2759"/>
<dbReference type="PANTHER" id="PTHR12619">
    <property type="entry name" value="RFX TRANSCRIPTION FACTOR FAMILY"/>
    <property type="match status" value="1"/>
</dbReference>
<reference evidence="4" key="1">
    <citation type="submission" date="2021-01" db="UniProtKB">
        <authorList>
            <consortium name="EnsemblMetazoa"/>
        </authorList>
    </citation>
    <scope>IDENTIFICATION</scope>
</reference>